<accession>A0ABR8NAE6</accession>
<evidence type="ECO:0000313" key="1">
    <source>
        <dbReference type="EMBL" id="MBD3924865.1"/>
    </source>
</evidence>
<gene>
    <name evidence="1" type="ORF">IEZ26_09570</name>
</gene>
<reference evidence="1 2" key="1">
    <citation type="submission" date="2020-09" db="EMBL/GenBank/DDBJ databases">
        <title>novel species in genus Nocardioides.</title>
        <authorList>
            <person name="Zhang G."/>
        </authorList>
    </citation>
    <scope>NUCLEOTIDE SEQUENCE [LARGE SCALE GENOMIC DNA]</scope>
    <source>
        <strain evidence="1 2">KCTC 39551</strain>
    </source>
</reference>
<sequence>MEVERMDEVRFAVPDTTEPAIEIWVNGRLLAEHAGDVERVFDASLAGSYGGLAPYAVGSIHHYLGRPRATWFGDGDTVLLGCDCGEWGCWPLTAKVVVMHATVRWSDFRTGHRDWDLSGLGPFEFDRVDYERALSALGPSLLG</sequence>
<proteinExistence type="predicted"/>
<comment type="caution">
    <text evidence="1">The sequence shown here is derived from an EMBL/GenBank/DDBJ whole genome shotgun (WGS) entry which is preliminary data.</text>
</comment>
<dbReference type="EMBL" id="JACXYZ010000001">
    <property type="protein sequence ID" value="MBD3924865.1"/>
    <property type="molecule type" value="Genomic_DNA"/>
</dbReference>
<organism evidence="1 2">
    <name type="scientific">Nocardioides cavernae</name>
    <dbReference type="NCBI Taxonomy" id="1921566"/>
    <lineage>
        <taxon>Bacteria</taxon>
        <taxon>Bacillati</taxon>
        <taxon>Actinomycetota</taxon>
        <taxon>Actinomycetes</taxon>
        <taxon>Propionibacteriales</taxon>
        <taxon>Nocardioidaceae</taxon>
        <taxon>Nocardioides</taxon>
    </lineage>
</organism>
<evidence type="ECO:0000313" key="2">
    <source>
        <dbReference type="Proteomes" id="UP000618818"/>
    </source>
</evidence>
<keyword evidence="2" id="KW-1185">Reference proteome</keyword>
<protein>
    <submittedName>
        <fullName evidence="1">Uncharacterized protein</fullName>
    </submittedName>
</protein>
<dbReference type="Proteomes" id="UP000618818">
    <property type="component" value="Unassembled WGS sequence"/>
</dbReference>
<dbReference type="RefSeq" id="WP_191194591.1">
    <property type="nucleotide sequence ID" value="NZ_JACXYZ010000001.1"/>
</dbReference>
<name>A0ABR8NAE6_9ACTN</name>